<dbReference type="Proteomes" id="UP001063166">
    <property type="component" value="Unassembled WGS sequence"/>
</dbReference>
<keyword evidence="1" id="KW-0472">Membrane</keyword>
<reference evidence="2" key="1">
    <citation type="submission" date="2022-07" db="EMBL/GenBank/DDBJ databases">
        <title>The genome of Lyophyllum shimeji provides insight into the initial evolution of ectomycorrhizal fungal genome.</title>
        <authorList>
            <person name="Kobayashi Y."/>
            <person name="Shibata T."/>
            <person name="Hirakawa H."/>
            <person name="Shigenobu S."/>
            <person name="Nishiyama T."/>
            <person name="Yamada A."/>
            <person name="Hasebe M."/>
            <person name="Kawaguchi M."/>
        </authorList>
    </citation>
    <scope>NUCLEOTIDE SEQUENCE</scope>
    <source>
        <strain evidence="2">AT787</strain>
    </source>
</reference>
<dbReference type="OrthoDB" id="72269at2759"/>
<feature type="transmembrane region" description="Helical" evidence="1">
    <location>
        <begin position="275"/>
        <end position="295"/>
    </location>
</feature>
<feature type="transmembrane region" description="Helical" evidence="1">
    <location>
        <begin position="224"/>
        <end position="245"/>
    </location>
</feature>
<feature type="transmembrane region" description="Helical" evidence="1">
    <location>
        <begin position="86"/>
        <end position="106"/>
    </location>
</feature>
<accession>A0A9P3UJI3</accession>
<proteinExistence type="predicted"/>
<evidence type="ECO:0000313" key="3">
    <source>
        <dbReference type="Proteomes" id="UP001063166"/>
    </source>
</evidence>
<name>A0A9P3UJI3_LYOSH</name>
<gene>
    <name evidence="2" type="ORF">LshimejAT787_0400500</name>
</gene>
<keyword evidence="1" id="KW-0812">Transmembrane</keyword>
<feature type="transmembrane region" description="Helical" evidence="1">
    <location>
        <begin position="12"/>
        <end position="30"/>
    </location>
</feature>
<protein>
    <submittedName>
        <fullName evidence="2">Uncharacterized protein</fullName>
    </submittedName>
</protein>
<feature type="transmembrane region" description="Helical" evidence="1">
    <location>
        <begin position="302"/>
        <end position="327"/>
    </location>
</feature>
<dbReference type="EMBL" id="BRPK01000004">
    <property type="protein sequence ID" value="GLB36999.1"/>
    <property type="molecule type" value="Genomic_DNA"/>
</dbReference>
<evidence type="ECO:0000313" key="2">
    <source>
        <dbReference type="EMBL" id="GLB36999.1"/>
    </source>
</evidence>
<sequence>MPRAFSFLRDALLPLIVFPGLIAFGIRFIFGHLFESGLSEALGSACIPGASTATSYHLPYTGLEAVDAALCPFVAFFHAALDEPDAVALLTYFIGTAGSLIVIPAVEGWRAGRSAFLAYPVIFGLLSQVISIGITFPIYWLVFILSGGANMTRGKISQAHAEAIMFGAIAGATIPSVGLLALRDPVVTAIWQPYPAYVSLAQSAHLAFRSASKRSESGYKTTQFMYIGMLILCSSTHIATIWPLFTDFDTIRRVYIPSVVAPAPSVSAGVRVLHFLKWDMGFGLASSIIATLWFARNLKEVIALAAWNVIAIPVIGPGAALIGAALWRESKFQDTSDVKIKKK</sequence>
<feature type="transmembrane region" description="Helical" evidence="1">
    <location>
        <begin position="118"/>
        <end position="142"/>
    </location>
</feature>
<keyword evidence="1" id="KW-1133">Transmembrane helix</keyword>
<evidence type="ECO:0000256" key="1">
    <source>
        <dbReference type="SAM" id="Phobius"/>
    </source>
</evidence>
<organism evidence="2 3">
    <name type="scientific">Lyophyllum shimeji</name>
    <name type="common">Hon-shimeji</name>
    <name type="synonym">Tricholoma shimeji</name>
    <dbReference type="NCBI Taxonomy" id="47721"/>
    <lineage>
        <taxon>Eukaryota</taxon>
        <taxon>Fungi</taxon>
        <taxon>Dikarya</taxon>
        <taxon>Basidiomycota</taxon>
        <taxon>Agaricomycotina</taxon>
        <taxon>Agaricomycetes</taxon>
        <taxon>Agaricomycetidae</taxon>
        <taxon>Agaricales</taxon>
        <taxon>Tricholomatineae</taxon>
        <taxon>Lyophyllaceae</taxon>
        <taxon>Lyophyllum</taxon>
    </lineage>
</organism>
<keyword evidence="3" id="KW-1185">Reference proteome</keyword>
<comment type="caution">
    <text evidence="2">The sequence shown here is derived from an EMBL/GenBank/DDBJ whole genome shotgun (WGS) entry which is preliminary data.</text>
</comment>
<dbReference type="AlphaFoldDB" id="A0A9P3UJI3"/>
<feature type="transmembrane region" description="Helical" evidence="1">
    <location>
        <begin position="163"/>
        <end position="182"/>
    </location>
</feature>